<proteinExistence type="predicted"/>
<comment type="subcellular location">
    <subcellularLocation>
        <location evidence="2">Cytoplasm</location>
    </subcellularLocation>
</comment>
<feature type="domain" description="Myotonic dystrophy protein kinase coiled coil" evidence="7">
    <location>
        <begin position="50"/>
        <end position="80"/>
    </location>
</feature>
<keyword evidence="3" id="KW-0963">Cytoplasm</keyword>
<dbReference type="GO" id="GO:0046872">
    <property type="term" value="F:metal ion binding"/>
    <property type="evidence" value="ECO:0007669"/>
    <property type="project" value="UniProtKB-KW"/>
</dbReference>
<evidence type="ECO:0000313" key="9">
    <source>
        <dbReference type="Proteomes" id="UP001529510"/>
    </source>
</evidence>
<accession>A0ABD0NY33</accession>
<keyword evidence="6" id="KW-0175">Coiled coil</keyword>
<evidence type="ECO:0000256" key="3">
    <source>
        <dbReference type="ARBA" id="ARBA00022490"/>
    </source>
</evidence>
<evidence type="ECO:0000313" key="8">
    <source>
        <dbReference type="EMBL" id="KAL0165423.1"/>
    </source>
</evidence>
<dbReference type="GO" id="GO:0005737">
    <property type="term" value="C:cytoplasm"/>
    <property type="evidence" value="ECO:0007669"/>
    <property type="project" value="UniProtKB-SubCell"/>
</dbReference>
<comment type="caution">
    <text evidence="8">The sequence shown here is derived from an EMBL/GenBank/DDBJ whole genome shotgun (WGS) entry which is preliminary data.</text>
</comment>
<dbReference type="Proteomes" id="UP001529510">
    <property type="component" value="Unassembled WGS sequence"/>
</dbReference>
<comment type="cofactor">
    <cofactor evidence="1">
        <name>Mg(2+)</name>
        <dbReference type="ChEBI" id="CHEBI:18420"/>
    </cofactor>
</comment>
<keyword evidence="5" id="KW-0479">Metal-binding</keyword>
<evidence type="ECO:0000256" key="6">
    <source>
        <dbReference type="ARBA" id="ARBA00023054"/>
    </source>
</evidence>
<reference evidence="8 9" key="1">
    <citation type="submission" date="2024-05" db="EMBL/GenBank/DDBJ databases">
        <title>Genome sequencing and assembly of Indian major carp, Cirrhinus mrigala (Hamilton, 1822).</title>
        <authorList>
            <person name="Mohindra V."/>
            <person name="Chowdhury L.M."/>
            <person name="Lal K."/>
            <person name="Jena J.K."/>
        </authorList>
    </citation>
    <scope>NUCLEOTIDE SEQUENCE [LARGE SCALE GENOMIC DNA]</scope>
    <source>
        <strain evidence="8">CM1030</strain>
        <tissue evidence="8">Blood</tissue>
    </source>
</reference>
<dbReference type="Pfam" id="PF08826">
    <property type="entry name" value="DMPK_coil"/>
    <property type="match status" value="1"/>
</dbReference>
<dbReference type="Gene3D" id="1.20.5.340">
    <property type="match status" value="1"/>
</dbReference>
<feature type="non-terminal residue" evidence="8">
    <location>
        <position position="80"/>
    </location>
</feature>
<organism evidence="8 9">
    <name type="scientific">Cirrhinus mrigala</name>
    <name type="common">Mrigala</name>
    <dbReference type="NCBI Taxonomy" id="683832"/>
    <lineage>
        <taxon>Eukaryota</taxon>
        <taxon>Metazoa</taxon>
        <taxon>Chordata</taxon>
        <taxon>Craniata</taxon>
        <taxon>Vertebrata</taxon>
        <taxon>Euteleostomi</taxon>
        <taxon>Actinopterygii</taxon>
        <taxon>Neopterygii</taxon>
        <taxon>Teleostei</taxon>
        <taxon>Ostariophysi</taxon>
        <taxon>Cypriniformes</taxon>
        <taxon>Cyprinidae</taxon>
        <taxon>Labeoninae</taxon>
        <taxon>Labeonini</taxon>
        <taxon>Cirrhinus</taxon>
    </lineage>
</organism>
<keyword evidence="9" id="KW-1185">Reference proteome</keyword>
<evidence type="ECO:0000256" key="1">
    <source>
        <dbReference type="ARBA" id="ARBA00001946"/>
    </source>
</evidence>
<keyword evidence="4" id="KW-0597">Phosphoprotein</keyword>
<evidence type="ECO:0000259" key="7">
    <source>
        <dbReference type="Pfam" id="PF08826"/>
    </source>
</evidence>
<sequence>KDARGYLQALATKMTEELEGLRNTSLGARGTDMPWKMRRFAKLDMSARLELQSALDAEIRAKQSIQDELNKVKASSISTE</sequence>
<dbReference type="InterPro" id="IPR014930">
    <property type="entry name" value="Myotonic_dystrophy_kinase_coil"/>
</dbReference>
<gene>
    <name evidence="8" type="ORF">M9458_041176</name>
</gene>
<protein>
    <recommendedName>
        <fullName evidence="7">Myotonic dystrophy protein kinase coiled coil domain-containing protein</fullName>
    </recommendedName>
</protein>
<name>A0ABD0NY33_CIRMR</name>
<dbReference type="EMBL" id="JAMKFB020000020">
    <property type="protein sequence ID" value="KAL0165423.1"/>
    <property type="molecule type" value="Genomic_DNA"/>
</dbReference>
<evidence type="ECO:0000256" key="5">
    <source>
        <dbReference type="ARBA" id="ARBA00022723"/>
    </source>
</evidence>
<feature type="non-terminal residue" evidence="8">
    <location>
        <position position="1"/>
    </location>
</feature>
<dbReference type="AlphaFoldDB" id="A0ABD0NY33"/>
<evidence type="ECO:0000256" key="4">
    <source>
        <dbReference type="ARBA" id="ARBA00022553"/>
    </source>
</evidence>
<evidence type="ECO:0000256" key="2">
    <source>
        <dbReference type="ARBA" id="ARBA00004496"/>
    </source>
</evidence>